<keyword evidence="3 7" id="KW-0812">Transmembrane</keyword>
<dbReference type="GO" id="GO:0016020">
    <property type="term" value="C:membrane"/>
    <property type="evidence" value="ECO:0007669"/>
    <property type="project" value="UniProtKB-SubCell"/>
</dbReference>
<evidence type="ECO:0000256" key="2">
    <source>
        <dbReference type="ARBA" id="ARBA00008062"/>
    </source>
</evidence>
<dbReference type="Proteomes" id="UP001146120">
    <property type="component" value="Unassembled WGS sequence"/>
</dbReference>
<evidence type="ECO:0000256" key="6">
    <source>
        <dbReference type="SAM" id="Coils"/>
    </source>
</evidence>
<evidence type="ECO:0000313" key="8">
    <source>
        <dbReference type="EMBL" id="DAZ93812.1"/>
    </source>
</evidence>
<organism evidence="8 9">
    <name type="scientific">Lagenidium giganteum</name>
    <dbReference type="NCBI Taxonomy" id="4803"/>
    <lineage>
        <taxon>Eukaryota</taxon>
        <taxon>Sar</taxon>
        <taxon>Stramenopiles</taxon>
        <taxon>Oomycota</taxon>
        <taxon>Peronosporomycetes</taxon>
        <taxon>Pythiales</taxon>
        <taxon>Pythiaceae</taxon>
    </lineage>
</organism>
<evidence type="ECO:0000256" key="1">
    <source>
        <dbReference type="ARBA" id="ARBA00004141"/>
    </source>
</evidence>
<feature type="transmembrane region" description="Helical" evidence="7">
    <location>
        <begin position="325"/>
        <end position="353"/>
    </location>
</feature>
<keyword evidence="4 7" id="KW-1133">Transmembrane helix</keyword>
<evidence type="ECO:0000313" key="9">
    <source>
        <dbReference type="Proteomes" id="UP001146120"/>
    </source>
</evidence>
<dbReference type="AlphaFoldDB" id="A0AAV2YGL0"/>
<feature type="transmembrane region" description="Helical" evidence="7">
    <location>
        <begin position="402"/>
        <end position="419"/>
    </location>
</feature>
<evidence type="ECO:0000256" key="5">
    <source>
        <dbReference type="ARBA" id="ARBA00023136"/>
    </source>
</evidence>
<feature type="transmembrane region" description="Helical" evidence="7">
    <location>
        <begin position="92"/>
        <end position="115"/>
    </location>
</feature>
<dbReference type="EMBL" id="DAKRPA010000290">
    <property type="protein sequence ID" value="DAZ93812.1"/>
    <property type="molecule type" value="Genomic_DNA"/>
</dbReference>
<feature type="transmembrane region" description="Helical" evidence="7">
    <location>
        <begin position="184"/>
        <end position="202"/>
    </location>
</feature>
<feature type="transmembrane region" description="Helical" evidence="7">
    <location>
        <begin position="61"/>
        <end position="80"/>
    </location>
</feature>
<feature type="transmembrane region" description="Helical" evidence="7">
    <location>
        <begin position="425"/>
        <end position="446"/>
    </location>
</feature>
<feature type="transmembrane region" description="Helical" evidence="7">
    <location>
        <begin position="160"/>
        <end position="178"/>
    </location>
</feature>
<accession>A0AAV2YGL0</accession>
<keyword evidence="9" id="KW-1185">Reference proteome</keyword>
<sequence length="477" mass="55108">MNGNAKQWRDEDLAHRRQVKQWREDALQRELVWRNDEVERERRLLKLQNEKRAIEARCRQLTMLSQICARLAFISMVSIVEINLPETLNHALIFIYGTVLCMLLCMLACLMLLLAATQFATHTLEEDVRALDVADLTVVSPFSIWWLKKCEDSWLSGERVFRWGVGFFYVEIVVLGWVQFAPHSLATAVTITVICTAFLLYYQTQVVSKWRYLAKFPEPPAYTVTQLTPAAETSGGHSKQWRDEDVAHQQQLKQWREIMLQLELMRRNEDLEHERRLLKLQNEQRSVEARCRQLRTLSQICATLALISMVSIVEIDLPETPLNHALIFTYGTVCSIEVLCMLLCMLVCMMLLLATAQFTNSTLEGDIRALDVSELSVVSPFSLWWLKTCEDSWLLSERAFRWGYGLTYIQLVVLSWVQFGKHSLASVVTITVVCTVFLVYYHTYVVSKWRYLAKFPTAPVSNEMQLVAEVEANYGAS</sequence>
<comment type="subcellular location">
    <subcellularLocation>
        <location evidence="1">Membrane</location>
        <topology evidence="1">Multi-pass membrane protein</topology>
    </subcellularLocation>
</comment>
<comment type="similarity">
    <text evidence="2">Belongs to the Orai family.</text>
</comment>
<feature type="transmembrane region" description="Helical" evidence="7">
    <location>
        <begin position="294"/>
        <end position="313"/>
    </location>
</feature>
<protein>
    <recommendedName>
        <fullName evidence="10">Odorant receptor</fullName>
    </recommendedName>
</protein>
<keyword evidence="6" id="KW-0175">Coiled coil</keyword>
<evidence type="ECO:0000256" key="7">
    <source>
        <dbReference type="SAM" id="Phobius"/>
    </source>
</evidence>
<gene>
    <name evidence="8" type="ORF">N0F65_008571</name>
</gene>
<proteinExistence type="inferred from homology"/>
<evidence type="ECO:0008006" key="10">
    <source>
        <dbReference type="Google" id="ProtNLM"/>
    </source>
</evidence>
<comment type="caution">
    <text evidence="8">The sequence shown here is derived from an EMBL/GenBank/DDBJ whole genome shotgun (WGS) entry which is preliminary data.</text>
</comment>
<keyword evidence="5 7" id="KW-0472">Membrane</keyword>
<name>A0AAV2YGL0_9STRA</name>
<dbReference type="Gene3D" id="1.20.140.140">
    <property type="entry name" value="Calcium release-activated calcium channel protein Orai"/>
    <property type="match status" value="2"/>
</dbReference>
<reference evidence="8" key="2">
    <citation type="journal article" date="2023" name="Microbiol Resour">
        <title>Decontamination and Annotation of the Draft Genome Sequence of the Oomycete Lagenidium giganteum ARSEF 373.</title>
        <authorList>
            <person name="Morgan W.R."/>
            <person name="Tartar A."/>
        </authorList>
    </citation>
    <scope>NUCLEOTIDE SEQUENCE</scope>
    <source>
        <strain evidence="8">ARSEF 373</strain>
    </source>
</reference>
<evidence type="ECO:0000256" key="3">
    <source>
        <dbReference type="ARBA" id="ARBA00022692"/>
    </source>
</evidence>
<dbReference type="InterPro" id="IPR012446">
    <property type="entry name" value="CRAC_channel"/>
</dbReference>
<reference evidence="8" key="1">
    <citation type="submission" date="2022-11" db="EMBL/GenBank/DDBJ databases">
        <authorList>
            <person name="Morgan W.R."/>
            <person name="Tartar A."/>
        </authorList>
    </citation>
    <scope>NUCLEOTIDE SEQUENCE</scope>
    <source>
        <strain evidence="8">ARSEF 373</strain>
    </source>
</reference>
<dbReference type="InterPro" id="IPR038350">
    <property type="entry name" value="Orai_sf"/>
</dbReference>
<feature type="coiled-coil region" evidence="6">
    <location>
        <begin position="261"/>
        <end position="297"/>
    </location>
</feature>
<evidence type="ECO:0000256" key="4">
    <source>
        <dbReference type="ARBA" id="ARBA00022989"/>
    </source>
</evidence>
<dbReference type="Pfam" id="PF07856">
    <property type="entry name" value="Orai-1"/>
    <property type="match status" value="2"/>
</dbReference>